<dbReference type="OrthoDB" id="5293116at2"/>
<dbReference type="InterPro" id="IPR004821">
    <property type="entry name" value="Cyt_trans-like"/>
</dbReference>
<keyword evidence="2 8" id="KW-0808">Transferase</keyword>
<dbReference type="GO" id="GO:0016773">
    <property type="term" value="F:phosphotransferase activity, alcohol group as acceptor"/>
    <property type="evidence" value="ECO:0007669"/>
    <property type="project" value="InterPro"/>
</dbReference>
<dbReference type="EMBL" id="CP025704">
    <property type="protein sequence ID" value="AUN96598.1"/>
    <property type="molecule type" value="Genomic_DNA"/>
</dbReference>
<dbReference type="SUPFAM" id="SSF52374">
    <property type="entry name" value="Nucleotidylyl transferase"/>
    <property type="match status" value="1"/>
</dbReference>
<evidence type="ECO:0000256" key="3">
    <source>
        <dbReference type="ARBA" id="ARBA00022695"/>
    </source>
</evidence>
<dbReference type="InterPro" id="IPR011914">
    <property type="entry name" value="RfaE_dom_II"/>
</dbReference>
<dbReference type="PANTHER" id="PTHR43793">
    <property type="entry name" value="FAD SYNTHASE"/>
    <property type="match status" value="1"/>
</dbReference>
<dbReference type="InterPro" id="IPR014729">
    <property type="entry name" value="Rossmann-like_a/b/a_fold"/>
</dbReference>
<evidence type="ECO:0000256" key="5">
    <source>
        <dbReference type="ARBA" id="ARBA00022840"/>
    </source>
</evidence>
<dbReference type="NCBIfam" id="TIGR02199">
    <property type="entry name" value="rfaE_dom_II"/>
    <property type="match status" value="1"/>
</dbReference>
<evidence type="ECO:0000313" key="8">
    <source>
        <dbReference type="EMBL" id="AUN96598.1"/>
    </source>
</evidence>
<evidence type="ECO:0000256" key="4">
    <source>
        <dbReference type="ARBA" id="ARBA00022741"/>
    </source>
</evidence>
<dbReference type="AlphaFoldDB" id="A0A2K9NM61"/>
<keyword evidence="3 8" id="KW-0548">Nucleotidyltransferase</keyword>
<dbReference type="NCBIfam" id="TIGR00125">
    <property type="entry name" value="cyt_tran_rel"/>
    <property type="match status" value="1"/>
</dbReference>
<protein>
    <recommendedName>
        <fullName evidence="1">D-glycero-beta-D-manno-heptose 1-phosphate adenylyltransferase</fullName>
        <ecNumber evidence="1">2.7.7.70</ecNumber>
    </recommendedName>
</protein>
<evidence type="ECO:0000256" key="2">
    <source>
        <dbReference type="ARBA" id="ARBA00022679"/>
    </source>
</evidence>
<evidence type="ECO:0000256" key="6">
    <source>
        <dbReference type="ARBA" id="ARBA00023277"/>
    </source>
</evidence>
<evidence type="ECO:0000256" key="7">
    <source>
        <dbReference type="ARBA" id="ARBA00047428"/>
    </source>
</evidence>
<sequence>MEQLSPATLKFLEENKGKKIVFTNGCFDILHLGHVEYLNEAKAQGDLLIVAINSDESVRKLKGPDRPINNEEDRGSMLLNLKSVDCVQIFTEETPLEIIKLIKPDVLVKGGDWKPDQIVGSEFVLSRGGEVKSLMFKNGYSTSNLIKAVQGKH</sequence>
<dbReference type="RefSeq" id="WP_102241893.1">
    <property type="nucleotide sequence ID" value="NZ_CP025704.1"/>
</dbReference>
<dbReference type="KEGG" id="bsto:C0V70_00450"/>
<keyword evidence="4" id="KW-0547">Nucleotide-binding</keyword>
<dbReference type="PANTHER" id="PTHR43793:SF2">
    <property type="entry name" value="BIFUNCTIONAL PROTEIN HLDE"/>
    <property type="match status" value="1"/>
</dbReference>
<proteinExistence type="predicted"/>
<dbReference type="InterPro" id="IPR050385">
    <property type="entry name" value="Archaeal_FAD_synthase"/>
</dbReference>
<dbReference type="Proteomes" id="UP000235584">
    <property type="component" value="Chromosome"/>
</dbReference>
<dbReference type="GO" id="GO:0016779">
    <property type="term" value="F:nucleotidyltransferase activity"/>
    <property type="evidence" value="ECO:0007669"/>
    <property type="project" value="UniProtKB-KW"/>
</dbReference>
<organism evidence="8 9">
    <name type="scientific">Bacteriovorax stolpii</name>
    <name type="common">Bdellovibrio stolpii</name>
    <dbReference type="NCBI Taxonomy" id="960"/>
    <lineage>
        <taxon>Bacteria</taxon>
        <taxon>Pseudomonadati</taxon>
        <taxon>Bdellovibrionota</taxon>
        <taxon>Bacteriovoracia</taxon>
        <taxon>Bacteriovoracales</taxon>
        <taxon>Bacteriovoracaceae</taxon>
        <taxon>Bacteriovorax</taxon>
    </lineage>
</organism>
<evidence type="ECO:0000256" key="1">
    <source>
        <dbReference type="ARBA" id="ARBA00012519"/>
    </source>
</evidence>
<keyword evidence="5" id="KW-0067">ATP-binding</keyword>
<keyword evidence="6" id="KW-0119">Carbohydrate metabolism</keyword>
<reference evidence="8 9" key="1">
    <citation type="submission" date="2018-01" db="EMBL/GenBank/DDBJ databases">
        <title>Complete genome sequence of Bacteriovorax stolpii DSM12778.</title>
        <authorList>
            <person name="Tang B."/>
            <person name="Chang J."/>
        </authorList>
    </citation>
    <scope>NUCLEOTIDE SEQUENCE [LARGE SCALE GENOMIC DNA]</scope>
    <source>
        <strain evidence="8 9">DSM 12778</strain>
    </source>
</reference>
<dbReference type="Pfam" id="PF01467">
    <property type="entry name" value="CTP_transf_like"/>
    <property type="match status" value="1"/>
</dbReference>
<name>A0A2K9NM61_BACTC</name>
<dbReference type="GO" id="GO:0005524">
    <property type="term" value="F:ATP binding"/>
    <property type="evidence" value="ECO:0007669"/>
    <property type="project" value="UniProtKB-KW"/>
</dbReference>
<dbReference type="EC" id="2.7.7.70" evidence="1"/>
<evidence type="ECO:0000313" key="9">
    <source>
        <dbReference type="Proteomes" id="UP000235584"/>
    </source>
</evidence>
<dbReference type="Gene3D" id="3.40.50.620">
    <property type="entry name" value="HUPs"/>
    <property type="match status" value="1"/>
</dbReference>
<dbReference type="GO" id="GO:0005975">
    <property type="term" value="P:carbohydrate metabolic process"/>
    <property type="evidence" value="ECO:0007669"/>
    <property type="project" value="InterPro"/>
</dbReference>
<accession>A0A2K9NM61</accession>
<comment type="catalytic activity">
    <reaction evidence="7">
        <text>D-glycero-beta-D-manno-heptose 1-phosphate + ATP + H(+) = ADP-D-glycero-beta-D-manno-heptose + diphosphate</text>
        <dbReference type="Rhea" id="RHEA:27465"/>
        <dbReference type="ChEBI" id="CHEBI:15378"/>
        <dbReference type="ChEBI" id="CHEBI:30616"/>
        <dbReference type="ChEBI" id="CHEBI:33019"/>
        <dbReference type="ChEBI" id="CHEBI:59967"/>
        <dbReference type="ChEBI" id="CHEBI:61593"/>
        <dbReference type="EC" id="2.7.7.70"/>
    </reaction>
</comment>
<gene>
    <name evidence="8" type="primary">rfaE2</name>
    <name evidence="8" type="ORF">C0V70_00450</name>
</gene>
<keyword evidence="9" id="KW-1185">Reference proteome</keyword>